<dbReference type="EMBL" id="MW810349">
    <property type="protein sequence ID" value="QVQ56674.1"/>
    <property type="molecule type" value="Genomic_DNA"/>
</dbReference>
<evidence type="ECO:0000256" key="3">
    <source>
        <dbReference type="ARBA" id="ARBA00022723"/>
    </source>
</evidence>
<keyword evidence="6" id="KW-0694">RNA-binding</keyword>
<evidence type="ECO:0000256" key="4">
    <source>
        <dbReference type="ARBA" id="ARBA00022801"/>
    </source>
</evidence>
<keyword evidence="3" id="KW-0479">Metal-binding</keyword>
<dbReference type="PANTHER" id="PTHR30001">
    <property type="entry name" value="RIBONUCLEASE"/>
    <property type="match status" value="1"/>
</dbReference>
<dbReference type="InterPro" id="IPR019307">
    <property type="entry name" value="RNA-bd_AU-1/RNase_E/G"/>
</dbReference>
<evidence type="ECO:0000256" key="5">
    <source>
        <dbReference type="ARBA" id="ARBA00022842"/>
    </source>
</evidence>
<keyword evidence="5" id="KW-0460">Magnesium</keyword>
<proteinExistence type="inferred from homology"/>
<dbReference type="GO" id="GO:0004540">
    <property type="term" value="F:RNA nuclease activity"/>
    <property type="evidence" value="ECO:0007669"/>
    <property type="project" value="InterPro"/>
</dbReference>
<dbReference type="GO" id="GO:0003723">
    <property type="term" value="F:RNA binding"/>
    <property type="evidence" value="ECO:0007669"/>
    <property type="project" value="UniProtKB-KW"/>
</dbReference>
<accession>A0A8E6L5M3</accession>
<dbReference type="SMART" id="SM00316">
    <property type="entry name" value="S1"/>
    <property type="match status" value="1"/>
</dbReference>
<dbReference type="GO" id="GO:0005737">
    <property type="term" value="C:cytoplasm"/>
    <property type="evidence" value="ECO:0007669"/>
    <property type="project" value="TreeGrafter"/>
</dbReference>
<evidence type="ECO:0000256" key="6">
    <source>
        <dbReference type="ARBA" id="ARBA00022884"/>
    </source>
</evidence>
<geneLocation type="chloroplast" evidence="9"/>
<evidence type="ECO:0000259" key="8">
    <source>
        <dbReference type="SMART" id="SM00316"/>
    </source>
</evidence>
<gene>
    <name evidence="9" type="primary">rne</name>
</gene>
<keyword evidence="9" id="KW-0150">Chloroplast</keyword>
<sequence length="497" mass="58260">MVKKIIISYFNSIAVIVQGTKVQQIILINKIYQLNDVYIGKVQKIFSSINAAFINLGQNRRSGFIHMSDIKYLKRETQSFRITDILSVNQVLLVQIIKEPTFHKGPRLTANIHLHGKYVVLMPFCNVIFISNLIYDSNERLYLYSLAILIKPKSIGLLIKSSSVGVSESLILYDLFLLLKQWSFLQKKYILIDAPGILYKDEDLVKKVIRDFYEKSISKIIVDSRYFLNLVYYYLKKWSYISPSIKTKICLYDKHCSILDKFYLSNSIRNALKSKVSLWHGAYLFIQSYEALTVIDVNSGSFNKLSSSKDTILRINLYAAIEISYQLRVRNINGVIIVDFIDMLSQRDKLKLIEHFSRLLSSDSCAPRIVQLSELGLLELTRKRKNQSLKEVFQLSSIKTIDYFKQFSVSNSYAKFFINISNYYLHAQSSVNKNIKYLFFNRCFNKSRPVRNKFSIFSYSFTNKYYYFFNVQYSLRFFYPKANYIVPLSLYIKYSKY</sequence>
<evidence type="ECO:0000313" key="9">
    <source>
        <dbReference type="EMBL" id="QVQ56674.1"/>
    </source>
</evidence>
<dbReference type="AlphaFoldDB" id="A0A8E6L5M3"/>
<dbReference type="GO" id="GO:0006364">
    <property type="term" value="P:rRNA processing"/>
    <property type="evidence" value="ECO:0007669"/>
    <property type="project" value="TreeGrafter"/>
</dbReference>
<comment type="cofactor">
    <cofactor evidence="1">
        <name>Mg(2+)</name>
        <dbReference type="ChEBI" id="CHEBI:18420"/>
    </cofactor>
</comment>
<comment type="similarity">
    <text evidence="2">Belongs to the RNase E/G family.</text>
</comment>
<comment type="function">
    <text evidence="7">Involved in intercistronic processing of primary transcripts from chloroplast operons. The endonucleolytic activity of the enzyme depends on the number of phosphates at the 5' end, is inhibited by structured RNA, and preferentially cleaves A/U-rich sequences.</text>
</comment>
<feature type="domain" description="S1 motif" evidence="8">
    <location>
        <begin position="33"/>
        <end position="111"/>
    </location>
</feature>
<dbReference type="InterPro" id="IPR003029">
    <property type="entry name" value="S1_domain"/>
</dbReference>
<name>A0A8E6L5M3_9FLOR</name>
<evidence type="ECO:0000256" key="1">
    <source>
        <dbReference type="ARBA" id="ARBA00001946"/>
    </source>
</evidence>
<keyword evidence="4" id="KW-0378">Hydrolase</keyword>
<organism evidence="9">
    <name type="scientific">Erythrocystis saccata</name>
    <dbReference type="NCBI Taxonomy" id="2822695"/>
    <lineage>
        <taxon>Eukaryota</taxon>
        <taxon>Rhodophyta</taxon>
        <taxon>Florideophyceae</taxon>
        <taxon>Rhodymeniophycidae</taxon>
        <taxon>Ceramiales</taxon>
        <taxon>Rhodomelaceae</taxon>
        <taxon>Erythrocystis</taxon>
    </lineage>
</organism>
<dbReference type="GO" id="GO:0016787">
    <property type="term" value="F:hydrolase activity"/>
    <property type="evidence" value="ECO:0007669"/>
    <property type="project" value="UniProtKB-KW"/>
</dbReference>
<dbReference type="PANTHER" id="PTHR30001:SF0">
    <property type="entry name" value="RIBONUCLEASE G"/>
    <property type="match status" value="1"/>
</dbReference>
<evidence type="ECO:0000256" key="2">
    <source>
        <dbReference type="ARBA" id="ARBA00005522"/>
    </source>
</evidence>
<dbReference type="CDD" id="cd04453">
    <property type="entry name" value="S1_RNase_E"/>
    <property type="match status" value="1"/>
</dbReference>
<protein>
    <submittedName>
        <fullName evidence="9">Ribonuclease E</fullName>
    </submittedName>
</protein>
<reference evidence="9" key="1">
    <citation type="submission" date="2021-03" db="EMBL/GenBank/DDBJ databases">
        <title>Transfer of the hemiparasitic marine red alga Erythrocystis saccata (Rhodomelaceae, Rhodophyta) to the tribe Streblocladieae inferred from organellar genome analysis.</title>
        <authorList>
            <person name="Hughey J.R."/>
        </authorList>
    </citation>
    <scope>NUCLEOTIDE SEQUENCE</scope>
</reference>
<dbReference type="Pfam" id="PF10150">
    <property type="entry name" value="RNase_E_G"/>
    <property type="match status" value="1"/>
</dbReference>
<evidence type="ECO:0000256" key="7">
    <source>
        <dbReference type="ARBA" id="ARBA00023436"/>
    </source>
</evidence>
<dbReference type="InterPro" id="IPR004659">
    <property type="entry name" value="RNase_E/G"/>
</dbReference>
<dbReference type="GO" id="GO:0046872">
    <property type="term" value="F:metal ion binding"/>
    <property type="evidence" value="ECO:0007669"/>
    <property type="project" value="UniProtKB-KW"/>
</dbReference>
<keyword evidence="9" id="KW-0934">Plastid</keyword>